<dbReference type="InterPro" id="IPR011006">
    <property type="entry name" value="CheY-like_superfamily"/>
</dbReference>
<feature type="modified residue" description="4-aspartylphosphate" evidence="6">
    <location>
        <position position="603"/>
    </location>
</feature>
<dbReference type="FunFam" id="3.30.565.10:FF:000010">
    <property type="entry name" value="Sensor histidine kinase RcsC"/>
    <property type="match status" value="1"/>
</dbReference>
<evidence type="ECO:0000313" key="10">
    <source>
        <dbReference type="EMBL" id="QOV90093.1"/>
    </source>
</evidence>
<dbReference type="InterPro" id="IPR001789">
    <property type="entry name" value="Sig_transdc_resp-reg_receiver"/>
</dbReference>
<dbReference type="Proteomes" id="UP000593765">
    <property type="component" value="Chromosome"/>
</dbReference>
<organism evidence="10 11">
    <name type="scientific">Humisphaera borealis</name>
    <dbReference type="NCBI Taxonomy" id="2807512"/>
    <lineage>
        <taxon>Bacteria</taxon>
        <taxon>Pseudomonadati</taxon>
        <taxon>Planctomycetota</taxon>
        <taxon>Phycisphaerae</taxon>
        <taxon>Tepidisphaerales</taxon>
        <taxon>Tepidisphaeraceae</taxon>
        <taxon>Humisphaera</taxon>
    </lineage>
</organism>
<dbReference type="Gene3D" id="1.10.287.130">
    <property type="match status" value="1"/>
</dbReference>
<evidence type="ECO:0000259" key="7">
    <source>
        <dbReference type="PROSITE" id="PS50109"/>
    </source>
</evidence>
<feature type="domain" description="Response regulatory" evidence="8">
    <location>
        <begin position="554"/>
        <end position="667"/>
    </location>
</feature>
<dbReference type="SUPFAM" id="SSF52172">
    <property type="entry name" value="CheY-like"/>
    <property type="match status" value="2"/>
</dbReference>
<dbReference type="CDD" id="cd00130">
    <property type="entry name" value="PAS"/>
    <property type="match status" value="1"/>
</dbReference>
<dbReference type="InterPro" id="IPR000014">
    <property type="entry name" value="PAS"/>
</dbReference>
<protein>
    <recommendedName>
        <fullName evidence="2">histidine kinase</fullName>
        <ecNumber evidence="2">2.7.13.3</ecNumber>
    </recommendedName>
</protein>
<dbReference type="PANTHER" id="PTHR43047">
    <property type="entry name" value="TWO-COMPONENT HISTIDINE PROTEIN KINASE"/>
    <property type="match status" value="1"/>
</dbReference>
<dbReference type="InterPro" id="IPR000700">
    <property type="entry name" value="PAS-assoc_C"/>
</dbReference>
<dbReference type="SUPFAM" id="SSF55874">
    <property type="entry name" value="ATPase domain of HSP90 chaperone/DNA topoisomerase II/histidine kinase"/>
    <property type="match status" value="1"/>
</dbReference>
<keyword evidence="3 6" id="KW-0597">Phosphoprotein</keyword>
<dbReference type="Pfam" id="PF00072">
    <property type="entry name" value="Response_reg"/>
    <property type="match status" value="2"/>
</dbReference>
<dbReference type="Gene3D" id="3.30.450.20">
    <property type="entry name" value="PAS domain"/>
    <property type="match status" value="1"/>
</dbReference>
<dbReference type="Pfam" id="PF08447">
    <property type="entry name" value="PAS_3"/>
    <property type="match status" value="1"/>
</dbReference>
<dbReference type="InterPro" id="IPR003594">
    <property type="entry name" value="HATPase_dom"/>
</dbReference>
<dbReference type="InterPro" id="IPR013655">
    <property type="entry name" value="PAS_fold_3"/>
</dbReference>
<keyword evidence="4" id="KW-0808">Transferase</keyword>
<dbReference type="EMBL" id="CP063458">
    <property type="protein sequence ID" value="QOV90093.1"/>
    <property type="molecule type" value="Genomic_DNA"/>
</dbReference>
<evidence type="ECO:0000256" key="2">
    <source>
        <dbReference type="ARBA" id="ARBA00012438"/>
    </source>
</evidence>
<dbReference type="Pfam" id="PF00512">
    <property type="entry name" value="HisKA"/>
    <property type="match status" value="1"/>
</dbReference>
<evidence type="ECO:0000259" key="9">
    <source>
        <dbReference type="PROSITE" id="PS50113"/>
    </source>
</evidence>
<dbReference type="PROSITE" id="PS50109">
    <property type="entry name" value="HIS_KIN"/>
    <property type="match status" value="1"/>
</dbReference>
<dbReference type="InterPro" id="IPR005467">
    <property type="entry name" value="His_kinase_dom"/>
</dbReference>
<dbReference type="PROSITE" id="PS50113">
    <property type="entry name" value="PAC"/>
    <property type="match status" value="1"/>
</dbReference>
<evidence type="ECO:0000313" key="11">
    <source>
        <dbReference type="Proteomes" id="UP000593765"/>
    </source>
</evidence>
<dbReference type="SUPFAM" id="SSF55785">
    <property type="entry name" value="PYP-like sensor domain (PAS domain)"/>
    <property type="match status" value="1"/>
</dbReference>
<evidence type="ECO:0000256" key="5">
    <source>
        <dbReference type="ARBA" id="ARBA00022777"/>
    </source>
</evidence>
<dbReference type="PRINTS" id="PR00344">
    <property type="entry name" value="BCTRLSENSOR"/>
</dbReference>
<dbReference type="CDD" id="cd16922">
    <property type="entry name" value="HATPase_EvgS-ArcB-TorS-like"/>
    <property type="match status" value="1"/>
</dbReference>
<evidence type="ECO:0000256" key="4">
    <source>
        <dbReference type="ARBA" id="ARBA00022679"/>
    </source>
</evidence>
<dbReference type="CDD" id="cd00082">
    <property type="entry name" value="HisKA"/>
    <property type="match status" value="1"/>
</dbReference>
<dbReference type="GO" id="GO:0000155">
    <property type="term" value="F:phosphorelay sensor kinase activity"/>
    <property type="evidence" value="ECO:0007669"/>
    <property type="project" value="InterPro"/>
</dbReference>
<evidence type="ECO:0000256" key="6">
    <source>
        <dbReference type="PROSITE-ProRule" id="PRU00169"/>
    </source>
</evidence>
<dbReference type="InterPro" id="IPR003661">
    <property type="entry name" value="HisK_dim/P_dom"/>
</dbReference>
<keyword evidence="11" id="KW-1185">Reference proteome</keyword>
<keyword evidence="5" id="KW-0418">Kinase</keyword>
<dbReference type="SMART" id="SM00387">
    <property type="entry name" value="HATPase_c"/>
    <property type="match status" value="1"/>
</dbReference>
<comment type="catalytic activity">
    <reaction evidence="1">
        <text>ATP + protein L-histidine = ADP + protein N-phospho-L-histidine.</text>
        <dbReference type="EC" id="2.7.13.3"/>
    </reaction>
</comment>
<reference evidence="10 11" key="1">
    <citation type="submission" date="2020-10" db="EMBL/GenBank/DDBJ databases">
        <title>Wide distribution of Phycisphaera-like planctomycetes from WD2101 soil group in peatlands and genome analysis of the first cultivated representative.</title>
        <authorList>
            <person name="Dedysh S.N."/>
            <person name="Beletsky A.V."/>
            <person name="Ivanova A."/>
            <person name="Kulichevskaya I.S."/>
            <person name="Suzina N.E."/>
            <person name="Philippov D.A."/>
            <person name="Rakitin A.L."/>
            <person name="Mardanov A.V."/>
            <person name="Ravin N.V."/>
        </authorList>
    </citation>
    <scope>NUCLEOTIDE SEQUENCE [LARGE SCALE GENOMIC DNA]</scope>
    <source>
        <strain evidence="10 11">M1803</strain>
    </source>
</reference>
<feature type="modified residue" description="4-aspartylphosphate" evidence="6">
    <location>
        <position position="62"/>
    </location>
</feature>
<dbReference type="Gene3D" id="3.40.50.2300">
    <property type="match status" value="2"/>
</dbReference>
<dbReference type="InterPro" id="IPR036097">
    <property type="entry name" value="HisK_dim/P_sf"/>
</dbReference>
<name>A0A7M2WXG4_9BACT</name>
<feature type="domain" description="Histidine kinase" evidence="7">
    <location>
        <begin position="305"/>
        <end position="528"/>
    </location>
</feature>
<dbReference type="SUPFAM" id="SSF47384">
    <property type="entry name" value="Homodimeric domain of signal transducing histidine kinase"/>
    <property type="match status" value="1"/>
</dbReference>
<dbReference type="KEGG" id="hbs:IPV69_01595"/>
<proteinExistence type="predicted"/>
<dbReference type="AlphaFoldDB" id="A0A7M2WXG4"/>
<dbReference type="PROSITE" id="PS50110">
    <property type="entry name" value="RESPONSE_REGULATORY"/>
    <property type="match status" value="2"/>
</dbReference>
<dbReference type="InterPro" id="IPR036890">
    <property type="entry name" value="HATPase_C_sf"/>
</dbReference>
<feature type="domain" description="Response regulatory" evidence="8">
    <location>
        <begin position="8"/>
        <end position="128"/>
    </location>
</feature>
<dbReference type="CDD" id="cd00156">
    <property type="entry name" value="REC"/>
    <property type="match status" value="1"/>
</dbReference>
<feature type="domain" description="PAC" evidence="9">
    <location>
        <begin position="221"/>
        <end position="273"/>
    </location>
</feature>
<evidence type="ECO:0000259" key="8">
    <source>
        <dbReference type="PROSITE" id="PS50110"/>
    </source>
</evidence>
<dbReference type="EC" id="2.7.13.3" evidence="2"/>
<dbReference type="InterPro" id="IPR004358">
    <property type="entry name" value="Sig_transdc_His_kin-like_C"/>
</dbReference>
<gene>
    <name evidence="10" type="ORF">IPV69_01595</name>
</gene>
<dbReference type="SMART" id="SM00388">
    <property type="entry name" value="HisKA"/>
    <property type="match status" value="1"/>
</dbReference>
<dbReference type="RefSeq" id="WP_206293164.1">
    <property type="nucleotide sequence ID" value="NZ_CP063458.1"/>
</dbReference>
<dbReference type="InterPro" id="IPR035965">
    <property type="entry name" value="PAS-like_dom_sf"/>
</dbReference>
<evidence type="ECO:0000256" key="3">
    <source>
        <dbReference type="ARBA" id="ARBA00022553"/>
    </source>
</evidence>
<sequence>MADQPVHKILVLDDDEGLLALCRRVLERAGHSVITANSRAEAERQLTAHQSPRSDVGLVVVDYQLSGPVTGLDFFRELAARGNAPAAILVTGFSDEGRVLEALRAGVRDVVRKTDDFLETLPVTVERVLRQVIAERKALEADALRDSEQRLRLALETGGMGAWEYEPFRGDLKCSDICLSHFGLPAGKTPPPSVMLEYVHPDDIERITKAFTNVVRLGGECESEFRVVPRGQPMRWLIGRAKLITGRSGKGPTLVGVTLDLTSRKLAEEELRRSKEAAEAAAEKARAFAAEANAANQAKDEFLAVLSHELRTPLTPVLTTAQNLSRDTSLPDSLREAMVMIRRNVELEARLIDDLLDLTRISRGKLALSRTRTNLHEAITDVLRICEGDIHGKGLKLELDLSAKCTEMIADAARLRQILWNLVKNAVKFTPAGGLVAISTTDQPGDNGNHQVQLTVRDSGIGIAPDLLPKVFDAFEQGEKAVTRKFGGLGLGLAISRALVALHGGTITAQSAGRDQGATFVVVFPASIPRSVVAAPADPAMKPASKPSRRRGLAILLVEDHPDTAAALGRFLGMVGHDVRLADTVAGAVRELRAQQFDLLISDIGLPDGSGLDLMRQVRDFSDIRGVVLSGFGTDDDVRRSREAGFELHLTKPVSLDVLERAIAETPAVH</sequence>
<dbReference type="Pfam" id="PF02518">
    <property type="entry name" value="HATPase_c"/>
    <property type="match status" value="1"/>
</dbReference>
<evidence type="ECO:0000256" key="1">
    <source>
        <dbReference type="ARBA" id="ARBA00000085"/>
    </source>
</evidence>
<dbReference type="Gene3D" id="3.30.565.10">
    <property type="entry name" value="Histidine kinase-like ATPase, C-terminal domain"/>
    <property type="match status" value="1"/>
</dbReference>
<accession>A0A7M2WXG4</accession>
<dbReference type="SMART" id="SM00448">
    <property type="entry name" value="REC"/>
    <property type="match status" value="2"/>
</dbReference>